<evidence type="ECO:0000256" key="2">
    <source>
        <dbReference type="ARBA" id="ARBA00022603"/>
    </source>
</evidence>
<feature type="domain" description="B12-binding" evidence="8">
    <location>
        <begin position="75"/>
        <end position="147"/>
    </location>
</feature>
<dbReference type="RefSeq" id="WP_110290039.1">
    <property type="nucleotide sequence ID" value="NZ_QICS01000001.1"/>
</dbReference>
<keyword evidence="4" id="KW-0949">S-adenosyl-L-methionine</keyword>
<dbReference type="SFLD" id="SFLDS00029">
    <property type="entry name" value="Radical_SAM"/>
    <property type="match status" value="1"/>
</dbReference>
<dbReference type="GO" id="GO:0005829">
    <property type="term" value="C:cytosol"/>
    <property type="evidence" value="ECO:0007669"/>
    <property type="project" value="TreeGrafter"/>
</dbReference>
<accession>A0A318EWG1</accession>
<evidence type="ECO:0000313" key="11">
    <source>
        <dbReference type="Proteomes" id="UP000247523"/>
    </source>
</evidence>
<gene>
    <name evidence="10" type="ORF">C8E03_101216</name>
</gene>
<keyword evidence="5" id="KW-0479">Metal-binding</keyword>
<evidence type="ECO:0000256" key="4">
    <source>
        <dbReference type="ARBA" id="ARBA00022691"/>
    </source>
</evidence>
<evidence type="ECO:0000256" key="7">
    <source>
        <dbReference type="ARBA" id="ARBA00023014"/>
    </source>
</evidence>
<dbReference type="InterPro" id="IPR058240">
    <property type="entry name" value="rSAM_sf"/>
</dbReference>
<comment type="caution">
    <text evidence="10">The sequence shown here is derived from an EMBL/GenBank/DDBJ whole genome shotgun (WGS) entry which is preliminary data.</text>
</comment>
<dbReference type="GO" id="GO:0051539">
    <property type="term" value="F:4 iron, 4 sulfur cluster binding"/>
    <property type="evidence" value="ECO:0007669"/>
    <property type="project" value="UniProtKB-KW"/>
</dbReference>
<dbReference type="EMBL" id="QICS01000001">
    <property type="protein sequence ID" value="PXV95587.1"/>
    <property type="molecule type" value="Genomic_DNA"/>
</dbReference>
<dbReference type="PROSITE" id="PS51332">
    <property type="entry name" value="B12_BINDING"/>
    <property type="match status" value="1"/>
</dbReference>
<dbReference type="SFLD" id="SFLDG01082">
    <property type="entry name" value="B12-binding_domain_containing"/>
    <property type="match status" value="1"/>
</dbReference>
<dbReference type="InterPro" id="IPR006158">
    <property type="entry name" value="Cobalamin-bd"/>
</dbReference>
<evidence type="ECO:0000259" key="9">
    <source>
        <dbReference type="PROSITE" id="PS51918"/>
    </source>
</evidence>
<dbReference type="GO" id="GO:0003824">
    <property type="term" value="F:catalytic activity"/>
    <property type="evidence" value="ECO:0007669"/>
    <property type="project" value="InterPro"/>
</dbReference>
<keyword evidence="2" id="KW-0489">Methyltransferase</keyword>
<comment type="cofactor">
    <cofactor evidence="1">
        <name>[4Fe-4S] cluster</name>
        <dbReference type="ChEBI" id="CHEBI:49883"/>
    </cofactor>
</comment>
<reference evidence="10 11" key="1">
    <citation type="submission" date="2018-05" db="EMBL/GenBank/DDBJ databases">
        <title>Genomic Encyclopedia of Type Strains, Phase IV (KMG-IV): sequencing the most valuable type-strain genomes for metagenomic binning, comparative biology and taxonomic classification.</title>
        <authorList>
            <person name="Goeker M."/>
        </authorList>
    </citation>
    <scope>NUCLEOTIDE SEQUENCE [LARGE SCALE GENOMIC DNA]</scope>
    <source>
        <strain evidence="10 11">DSM 28816</strain>
    </source>
</reference>
<dbReference type="SMART" id="SM00729">
    <property type="entry name" value="Elp3"/>
    <property type="match status" value="1"/>
</dbReference>
<evidence type="ECO:0000256" key="6">
    <source>
        <dbReference type="ARBA" id="ARBA00023004"/>
    </source>
</evidence>
<dbReference type="InterPro" id="IPR034466">
    <property type="entry name" value="Methyltransferase_Class_B"/>
</dbReference>
<dbReference type="AlphaFoldDB" id="A0A318EWG1"/>
<dbReference type="GO" id="GO:0046872">
    <property type="term" value="F:metal ion binding"/>
    <property type="evidence" value="ECO:0007669"/>
    <property type="project" value="UniProtKB-KW"/>
</dbReference>
<evidence type="ECO:0000313" key="10">
    <source>
        <dbReference type="EMBL" id="PXV95587.1"/>
    </source>
</evidence>
<dbReference type="Gene3D" id="3.40.50.280">
    <property type="entry name" value="Cobalamin-binding domain"/>
    <property type="match status" value="1"/>
</dbReference>
<dbReference type="SFLD" id="SFLDG01123">
    <property type="entry name" value="methyltransferase_(Class_B)"/>
    <property type="match status" value="1"/>
</dbReference>
<keyword evidence="3" id="KW-0808">Transferase</keyword>
<dbReference type="InterPro" id="IPR006638">
    <property type="entry name" value="Elp3/MiaA/NifB-like_rSAM"/>
</dbReference>
<dbReference type="SUPFAM" id="SSF102114">
    <property type="entry name" value="Radical SAM enzymes"/>
    <property type="match status" value="1"/>
</dbReference>
<dbReference type="Pfam" id="PF04055">
    <property type="entry name" value="Radical_SAM"/>
    <property type="match status" value="1"/>
</dbReference>
<keyword evidence="7" id="KW-0411">Iron-sulfur</keyword>
<dbReference type="PROSITE" id="PS51918">
    <property type="entry name" value="RADICAL_SAM"/>
    <property type="match status" value="1"/>
</dbReference>
<dbReference type="Gene3D" id="3.80.30.20">
    <property type="entry name" value="tm_1862 like domain"/>
    <property type="match status" value="1"/>
</dbReference>
<protein>
    <submittedName>
        <fullName evidence="10">Radical SAM superfamily enzyme YgiQ (UPF0313 family)</fullName>
    </submittedName>
</protein>
<dbReference type="Proteomes" id="UP000247523">
    <property type="component" value="Unassembled WGS sequence"/>
</dbReference>
<sequence>MRKIALIVSKGSRYGKNNYLQEFLQVNDTVYNFYGMWETPNLSLLTIAGILPENYDIQFIDEDHGQEIDFSQFYDIVALTGMTQQINRTYEIADRFREQGIYVVIGGIHATLLPKEAKQHADSVMVGEGEALWKEFISDYDTGTCREIYESKGYIDLKTSPVPRYDLVDKRLYTSYSIQTTRGCPRSCDYCTLPIMYGSTYRHKTIEQIVNEIKAIKKVDKDAFIFFADDNMFINRDFSFELLEKISTMNIKWGTQTDISVANDTELLKLIHKAGCHWMFIGFENVSESGLKFLDRKQWKAKQLEAYTDSIEKIHKAGLNIWASFMFGGDNDTNETFKKTLDFALDNGIYSGSFTILTPLPGTKLYDDMKEQNRIIDYDWSRYTFWDTVYKPNNLTSDELSKGVAWVYSNFYSKENVIRRTQLIKKRIKDYYRNEARV</sequence>
<feature type="domain" description="Radical SAM core" evidence="9">
    <location>
        <begin position="168"/>
        <end position="396"/>
    </location>
</feature>
<proteinExistence type="predicted"/>
<dbReference type="CDD" id="cd02068">
    <property type="entry name" value="radical_SAM_B12_BD"/>
    <property type="match status" value="1"/>
</dbReference>
<evidence type="ECO:0000256" key="1">
    <source>
        <dbReference type="ARBA" id="ARBA00001966"/>
    </source>
</evidence>
<keyword evidence="6" id="KW-0408">Iron</keyword>
<dbReference type="InterPro" id="IPR051198">
    <property type="entry name" value="BchE-like"/>
</dbReference>
<dbReference type="Pfam" id="PF02310">
    <property type="entry name" value="B12-binding"/>
    <property type="match status" value="1"/>
</dbReference>
<dbReference type="InterPro" id="IPR007197">
    <property type="entry name" value="rSAM"/>
</dbReference>
<evidence type="ECO:0000259" key="8">
    <source>
        <dbReference type="PROSITE" id="PS51332"/>
    </source>
</evidence>
<evidence type="ECO:0000256" key="5">
    <source>
        <dbReference type="ARBA" id="ARBA00022723"/>
    </source>
</evidence>
<dbReference type="PANTHER" id="PTHR43409">
    <property type="entry name" value="ANAEROBIC MAGNESIUM-PROTOPORPHYRIN IX MONOMETHYL ESTER CYCLASE-RELATED"/>
    <property type="match status" value="1"/>
</dbReference>
<dbReference type="InterPro" id="IPR023404">
    <property type="entry name" value="rSAM_horseshoe"/>
</dbReference>
<evidence type="ECO:0000256" key="3">
    <source>
        <dbReference type="ARBA" id="ARBA00022679"/>
    </source>
</evidence>
<name>A0A318EWG1_9FIRM</name>
<dbReference type="CDD" id="cd01335">
    <property type="entry name" value="Radical_SAM"/>
    <property type="match status" value="1"/>
</dbReference>
<dbReference type="PANTHER" id="PTHR43409:SF7">
    <property type="entry name" value="BLL1977 PROTEIN"/>
    <property type="match status" value="1"/>
</dbReference>
<dbReference type="GO" id="GO:0031419">
    <property type="term" value="F:cobalamin binding"/>
    <property type="evidence" value="ECO:0007669"/>
    <property type="project" value="InterPro"/>
</dbReference>
<organism evidence="10 11">
    <name type="scientific">Lachnotalea glycerini</name>
    <dbReference type="NCBI Taxonomy" id="1763509"/>
    <lineage>
        <taxon>Bacteria</taxon>
        <taxon>Bacillati</taxon>
        <taxon>Bacillota</taxon>
        <taxon>Clostridia</taxon>
        <taxon>Lachnospirales</taxon>
        <taxon>Lachnospiraceae</taxon>
        <taxon>Lachnotalea</taxon>
    </lineage>
</organism>